<protein>
    <submittedName>
        <fullName evidence="1">Uncharacterized protein</fullName>
    </submittedName>
</protein>
<dbReference type="HOGENOM" id="CLU_2277175_0_0_1"/>
<name>M2PQ79_CERS8</name>
<evidence type="ECO:0000313" key="1">
    <source>
        <dbReference type="EMBL" id="EMD38699.1"/>
    </source>
</evidence>
<proteinExistence type="predicted"/>
<accession>M2PQ79</accession>
<gene>
    <name evidence="1" type="ORF">CERSUDRAFT_82971</name>
</gene>
<dbReference type="Proteomes" id="UP000016930">
    <property type="component" value="Unassembled WGS sequence"/>
</dbReference>
<reference evidence="1 2" key="1">
    <citation type="journal article" date="2012" name="Proc. Natl. Acad. Sci. U.S.A.">
        <title>Comparative genomics of Ceriporiopsis subvermispora and Phanerochaete chrysosporium provide insight into selective ligninolysis.</title>
        <authorList>
            <person name="Fernandez-Fueyo E."/>
            <person name="Ruiz-Duenas F.J."/>
            <person name="Ferreira P."/>
            <person name="Floudas D."/>
            <person name="Hibbett D.S."/>
            <person name="Canessa P."/>
            <person name="Larrondo L.F."/>
            <person name="James T.Y."/>
            <person name="Seelenfreund D."/>
            <person name="Lobos S."/>
            <person name="Polanco R."/>
            <person name="Tello M."/>
            <person name="Honda Y."/>
            <person name="Watanabe T."/>
            <person name="Watanabe T."/>
            <person name="Ryu J.S."/>
            <person name="Kubicek C.P."/>
            <person name="Schmoll M."/>
            <person name="Gaskell J."/>
            <person name="Hammel K.E."/>
            <person name="St John F.J."/>
            <person name="Vanden Wymelenberg A."/>
            <person name="Sabat G."/>
            <person name="Splinter BonDurant S."/>
            <person name="Syed K."/>
            <person name="Yadav J.S."/>
            <person name="Doddapaneni H."/>
            <person name="Subramanian V."/>
            <person name="Lavin J.L."/>
            <person name="Oguiza J.A."/>
            <person name="Perez G."/>
            <person name="Pisabarro A.G."/>
            <person name="Ramirez L."/>
            <person name="Santoyo F."/>
            <person name="Master E."/>
            <person name="Coutinho P.M."/>
            <person name="Henrissat B."/>
            <person name="Lombard V."/>
            <person name="Magnuson J.K."/>
            <person name="Kuees U."/>
            <person name="Hori C."/>
            <person name="Igarashi K."/>
            <person name="Samejima M."/>
            <person name="Held B.W."/>
            <person name="Barry K.W."/>
            <person name="LaButti K.M."/>
            <person name="Lapidus A."/>
            <person name="Lindquist E.A."/>
            <person name="Lucas S.M."/>
            <person name="Riley R."/>
            <person name="Salamov A.A."/>
            <person name="Hoffmeister D."/>
            <person name="Schwenk D."/>
            <person name="Hadar Y."/>
            <person name="Yarden O."/>
            <person name="de Vries R.P."/>
            <person name="Wiebenga A."/>
            <person name="Stenlid J."/>
            <person name="Eastwood D."/>
            <person name="Grigoriev I.V."/>
            <person name="Berka R.M."/>
            <person name="Blanchette R.A."/>
            <person name="Kersten P."/>
            <person name="Martinez A.T."/>
            <person name="Vicuna R."/>
            <person name="Cullen D."/>
        </authorList>
    </citation>
    <scope>NUCLEOTIDE SEQUENCE [LARGE SCALE GENOMIC DNA]</scope>
    <source>
        <strain evidence="1 2">B</strain>
    </source>
</reference>
<dbReference type="EMBL" id="KB445795">
    <property type="protein sequence ID" value="EMD38699.1"/>
    <property type="molecule type" value="Genomic_DNA"/>
</dbReference>
<evidence type="ECO:0000313" key="2">
    <source>
        <dbReference type="Proteomes" id="UP000016930"/>
    </source>
</evidence>
<dbReference type="AlphaFoldDB" id="M2PQ79"/>
<sequence length="102" mass="11834">MSGRRSRAPLGSGFRRRSSFALLVPHSRVVTWRRSRSAVTPALRCKHEDAIVKWMYVWRKRMYWTVSDPGRTFGIGTGSKFDEWRGNVDGNMWTVNGSRCVR</sequence>
<keyword evidence="2" id="KW-1185">Reference proteome</keyword>
<organism evidence="1 2">
    <name type="scientific">Ceriporiopsis subvermispora (strain B)</name>
    <name type="common">White-rot fungus</name>
    <name type="synonym">Gelatoporia subvermispora</name>
    <dbReference type="NCBI Taxonomy" id="914234"/>
    <lineage>
        <taxon>Eukaryota</taxon>
        <taxon>Fungi</taxon>
        <taxon>Dikarya</taxon>
        <taxon>Basidiomycota</taxon>
        <taxon>Agaricomycotina</taxon>
        <taxon>Agaricomycetes</taxon>
        <taxon>Polyporales</taxon>
        <taxon>Gelatoporiaceae</taxon>
        <taxon>Gelatoporia</taxon>
    </lineage>
</organism>